<gene>
    <name evidence="3" type="ORF">GDO78_009641</name>
</gene>
<dbReference type="InterPro" id="IPR050227">
    <property type="entry name" value="Rab"/>
</dbReference>
<keyword evidence="1" id="KW-0547">Nucleotide-binding</keyword>
<sequence>MVKLSAKCLVAGDSTVGKSTLIQLFRSDGSHFPKNYSMTTVMDIITKTLPIPDTGDSVWDQPGALCLVFDVTSETSFSNCARWLQRVKSKTTSLYLPGVLVGNKTDLTGRRVVEKIQAEEWAASHGLEYFETSAKELENFDQPFRALAKSFYRLYQERVESFNSLL</sequence>
<dbReference type="EMBL" id="WNTK01000005">
    <property type="protein sequence ID" value="KAG9483826.1"/>
    <property type="molecule type" value="Genomic_DNA"/>
</dbReference>
<proteinExistence type="predicted"/>
<keyword evidence="2" id="KW-0342">GTP-binding</keyword>
<dbReference type="Gene3D" id="3.40.50.300">
    <property type="entry name" value="P-loop containing nucleotide triphosphate hydrolases"/>
    <property type="match status" value="1"/>
</dbReference>
<reference evidence="3" key="1">
    <citation type="thesis" date="2020" institute="ProQuest LLC" country="789 East Eisenhower Parkway, Ann Arbor, MI, USA">
        <title>Comparative Genomics and Chromosome Evolution.</title>
        <authorList>
            <person name="Mudd A.B."/>
        </authorList>
    </citation>
    <scope>NUCLEOTIDE SEQUENCE</scope>
    <source>
        <strain evidence="3">HN-11 Male</strain>
        <tissue evidence="3">Kidney and liver</tissue>
    </source>
</reference>
<evidence type="ECO:0000313" key="4">
    <source>
        <dbReference type="Proteomes" id="UP000770717"/>
    </source>
</evidence>
<dbReference type="SUPFAM" id="SSF52540">
    <property type="entry name" value="P-loop containing nucleoside triphosphate hydrolases"/>
    <property type="match status" value="1"/>
</dbReference>
<keyword evidence="4" id="KW-1185">Reference proteome</keyword>
<dbReference type="PROSITE" id="PS51419">
    <property type="entry name" value="RAB"/>
    <property type="match status" value="1"/>
</dbReference>
<dbReference type="SMART" id="SM00175">
    <property type="entry name" value="RAB"/>
    <property type="match status" value="1"/>
</dbReference>
<protein>
    <recommendedName>
        <fullName evidence="5">Intraflagellar transport protein 27 homolog</fullName>
    </recommendedName>
</protein>
<evidence type="ECO:0000256" key="2">
    <source>
        <dbReference type="ARBA" id="ARBA00023134"/>
    </source>
</evidence>
<dbReference type="Proteomes" id="UP000770717">
    <property type="component" value="Unassembled WGS sequence"/>
</dbReference>
<evidence type="ECO:0000256" key="1">
    <source>
        <dbReference type="ARBA" id="ARBA00022741"/>
    </source>
</evidence>
<dbReference type="SMART" id="SM00173">
    <property type="entry name" value="RAS"/>
    <property type="match status" value="1"/>
</dbReference>
<dbReference type="Pfam" id="PF00071">
    <property type="entry name" value="Ras"/>
    <property type="match status" value="1"/>
</dbReference>
<dbReference type="GO" id="GO:0005525">
    <property type="term" value="F:GTP binding"/>
    <property type="evidence" value="ECO:0007669"/>
    <property type="project" value="UniProtKB-KW"/>
</dbReference>
<dbReference type="PANTHER" id="PTHR47977">
    <property type="entry name" value="RAS-RELATED PROTEIN RAB"/>
    <property type="match status" value="1"/>
</dbReference>
<accession>A0A8J6FAM7</accession>
<dbReference type="SMART" id="SM00174">
    <property type="entry name" value="RHO"/>
    <property type="match status" value="1"/>
</dbReference>
<dbReference type="OrthoDB" id="265044at2759"/>
<comment type="caution">
    <text evidence="3">The sequence shown here is derived from an EMBL/GenBank/DDBJ whole genome shotgun (WGS) entry which is preliminary data.</text>
</comment>
<evidence type="ECO:0000313" key="3">
    <source>
        <dbReference type="EMBL" id="KAG9483826.1"/>
    </source>
</evidence>
<evidence type="ECO:0008006" key="5">
    <source>
        <dbReference type="Google" id="ProtNLM"/>
    </source>
</evidence>
<name>A0A8J6FAM7_ELECQ</name>
<dbReference type="AlphaFoldDB" id="A0A8J6FAM7"/>
<dbReference type="GO" id="GO:0003924">
    <property type="term" value="F:GTPase activity"/>
    <property type="evidence" value="ECO:0007669"/>
    <property type="project" value="InterPro"/>
</dbReference>
<dbReference type="InterPro" id="IPR027417">
    <property type="entry name" value="P-loop_NTPase"/>
</dbReference>
<dbReference type="InterPro" id="IPR001806">
    <property type="entry name" value="Small_GTPase"/>
</dbReference>
<organism evidence="3 4">
    <name type="scientific">Eleutherodactylus coqui</name>
    <name type="common">Puerto Rican coqui</name>
    <dbReference type="NCBI Taxonomy" id="57060"/>
    <lineage>
        <taxon>Eukaryota</taxon>
        <taxon>Metazoa</taxon>
        <taxon>Chordata</taxon>
        <taxon>Craniata</taxon>
        <taxon>Vertebrata</taxon>
        <taxon>Euteleostomi</taxon>
        <taxon>Amphibia</taxon>
        <taxon>Batrachia</taxon>
        <taxon>Anura</taxon>
        <taxon>Neobatrachia</taxon>
        <taxon>Hyloidea</taxon>
        <taxon>Eleutherodactylidae</taxon>
        <taxon>Eleutherodactylinae</taxon>
        <taxon>Eleutherodactylus</taxon>
        <taxon>Eleutherodactylus</taxon>
    </lineage>
</organism>
<dbReference type="PRINTS" id="PR00449">
    <property type="entry name" value="RASTRNSFRMNG"/>
</dbReference>